<proteinExistence type="predicted"/>
<reference evidence="2" key="1">
    <citation type="submission" date="2017-04" db="EMBL/GenBank/DDBJ databases">
        <title>Unexpected and diverse lifestyles within the genus Limnohabitans.</title>
        <authorList>
            <person name="Kasalicky V."/>
            <person name="Mehrshad M."/>
            <person name="Andrei S.-A."/>
            <person name="Salcher M."/>
            <person name="Kratochvilova H."/>
            <person name="Simek K."/>
            <person name="Ghai R."/>
        </authorList>
    </citation>
    <scope>NUCLEOTIDE SEQUENCE [LARGE SCALE GENOMIC DNA]</scope>
    <source>
        <strain evidence="2">II-D5</strain>
    </source>
</reference>
<feature type="domain" description="Luciferase" evidence="1">
    <location>
        <begin position="73"/>
        <end position="136"/>
    </location>
</feature>
<dbReference type="Pfam" id="PF17648">
    <property type="entry name" value="Luciferase"/>
    <property type="match status" value="1"/>
</dbReference>
<evidence type="ECO:0000313" key="2">
    <source>
        <dbReference type="EMBL" id="PVE44063.1"/>
    </source>
</evidence>
<protein>
    <recommendedName>
        <fullName evidence="1">Luciferase domain-containing protein</fullName>
    </recommendedName>
</protein>
<dbReference type="AlphaFoldDB" id="A0A2T7UHB1"/>
<comment type="caution">
    <text evidence="2">The sequence shown here is derived from an EMBL/GenBank/DDBJ whole genome shotgun (WGS) entry which is preliminary data.</text>
</comment>
<accession>A0A2T7UHB1</accession>
<evidence type="ECO:0000313" key="3">
    <source>
        <dbReference type="Proteomes" id="UP000037507"/>
    </source>
</evidence>
<gene>
    <name evidence="2" type="ORF">H663_003665</name>
</gene>
<dbReference type="Proteomes" id="UP000037507">
    <property type="component" value="Unassembled WGS sequence"/>
</dbReference>
<dbReference type="EMBL" id="LFYT02000003">
    <property type="protein sequence ID" value="PVE44063.1"/>
    <property type="molecule type" value="Genomic_DNA"/>
</dbReference>
<dbReference type="InterPro" id="IPR040841">
    <property type="entry name" value="Luciferase_dom"/>
</dbReference>
<organism evidence="2 3">
    <name type="scientific">Limnohabitans planktonicus II-D5</name>
    <dbReference type="NCBI Taxonomy" id="1293045"/>
    <lineage>
        <taxon>Bacteria</taxon>
        <taxon>Pseudomonadati</taxon>
        <taxon>Pseudomonadota</taxon>
        <taxon>Betaproteobacteria</taxon>
        <taxon>Burkholderiales</taxon>
        <taxon>Comamonadaceae</taxon>
        <taxon>Limnohabitans</taxon>
    </lineage>
</organism>
<keyword evidence="3" id="KW-1185">Reference proteome</keyword>
<sequence length="150" mass="17065">MHKLKQFLPQKIYLPHTMKLSDKGPIKPPPTMPGLLGDLVETIQKWPGVISATHWDLYRPSVADGADFYIGDNEIGHIHFDGEAHVATDAQISQSFIEQGKAQPFRYRADPTYRHWTQVKITNPTHCENTLALFRANYERLTVLARPVTC</sequence>
<name>A0A2T7UHB1_9BURK</name>
<evidence type="ECO:0000259" key="1">
    <source>
        <dbReference type="Pfam" id="PF17648"/>
    </source>
</evidence>